<feature type="transmembrane region" description="Helical" evidence="2">
    <location>
        <begin position="187"/>
        <end position="205"/>
    </location>
</feature>
<protein>
    <submittedName>
        <fullName evidence="3">Membrane protein, putative</fullName>
    </submittedName>
</protein>
<feature type="transmembrane region" description="Helical" evidence="2">
    <location>
        <begin position="211"/>
        <end position="232"/>
    </location>
</feature>
<feature type="transmembrane region" description="Helical" evidence="2">
    <location>
        <begin position="140"/>
        <end position="159"/>
    </location>
</feature>
<dbReference type="EMBL" id="LK391707">
    <property type="protein sequence ID" value="CDR94050.1"/>
    <property type="molecule type" value="Genomic_DNA"/>
</dbReference>
<dbReference type="VEuPathDB" id="PiroplasmaDB:BBBOND_0103640"/>
<feature type="transmembrane region" description="Helical" evidence="2">
    <location>
        <begin position="165"/>
        <end position="182"/>
    </location>
</feature>
<keyword evidence="2" id="KW-0812">Transmembrane</keyword>
<dbReference type="Proteomes" id="UP000033188">
    <property type="component" value="Chromosome 1"/>
</dbReference>
<dbReference type="KEGG" id="bbig:BBBOND_0103640"/>
<keyword evidence="2" id="KW-1133">Transmembrane helix</keyword>
<keyword evidence="2" id="KW-0472">Membrane</keyword>
<reference evidence="4" key="1">
    <citation type="journal article" date="2014" name="Nucleic Acids Res.">
        <title>The evolutionary dynamics of variant antigen genes in Babesia reveal a history of genomic innovation underlying host-parasite interaction.</title>
        <authorList>
            <person name="Jackson A.P."/>
            <person name="Otto T.D."/>
            <person name="Darby A."/>
            <person name="Ramaprasad A."/>
            <person name="Xia D."/>
            <person name="Echaide I.E."/>
            <person name="Farber M."/>
            <person name="Gahlot S."/>
            <person name="Gamble J."/>
            <person name="Gupta D."/>
            <person name="Gupta Y."/>
            <person name="Jackson L."/>
            <person name="Malandrin L."/>
            <person name="Malas T.B."/>
            <person name="Moussa E."/>
            <person name="Nair M."/>
            <person name="Reid A.J."/>
            <person name="Sanders M."/>
            <person name="Sharma J."/>
            <person name="Tracey A."/>
            <person name="Quail M.A."/>
            <person name="Weir W."/>
            <person name="Wastling J.M."/>
            <person name="Hall N."/>
            <person name="Willadsen P."/>
            <person name="Lingelbach K."/>
            <person name="Shiels B."/>
            <person name="Tait A."/>
            <person name="Berriman M."/>
            <person name="Allred D.R."/>
            <person name="Pain A."/>
        </authorList>
    </citation>
    <scope>NUCLEOTIDE SEQUENCE [LARGE SCALE GENOMIC DNA]</scope>
    <source>
        <strain evidence="4">Bond</strain>
    </source>
</reference>
<proteinExistence type="predicted"/>
<sequence>MSHTFYCSGAPTMKNYVFLYGIYLSSLLTAAERRVGQPVPHSPSSPPVGRSASVASHPHFKPKVRGSFIYREELDACPNLLNLLESSTEEGPKWKFVLHVVTCTLCMVGSCCLIFLSLLQTGRLFSQGMWSLKFYQSGGFCILGAAFAGLLLGMCLGFSLGTYYMAYLISGFMLLGAAVIYVGRRGAVLGAVGGTIVGLTLGVSHSGSVSAVVVEGVLCLFAGIAIGFIPIFPNLKINVRYIQHGVRANAMLGVSQ</sequence>
<name>A0A061D8H7_BABBI</name>
<evidence type="ECO:0000313" key="3">
    <source>
        <dbReference type="EMBL" id="CDR94050.1"/>
    </source>
</evidence>
<dbReference type="OMA" id="FSQGMWS"/>
<evidence type="ECO:0000256" key="2">
    <source>
        <dbReference type="SAM" id="Phobius"/>
    </source>
</evidence>
<evidence type="ECO:0000256" key="1">
    <source>
        <dbReference type="SAM" id="MobiDB-lite"/>
    </source>
</evidence>
<gene>
    <name evidence="3" type="ORF">BBBOND_0103640</name>
</gene>
<keyword evidence="4" id="KW-1185">Reference proteome</keyword>
<organism evidence="3 4">
    <name type="scientific">Babesia bigemina</name>
    <dbReference type="NCBI Taxonomy" id="5866"/>
    <lineage>
        <taxon>Eukaryota</taxon>
        <taxon>Sar</taxon>
        <taxon>Alveolata</taxon>
        <taxon>Apicomplexa</taxon>
        <taxon>Aconoidasida</taxon>
        <taxon>Piroplasmida</taxon>
        <taxon>Babesiidae</taxon>
        <taxon>Babesia</taxon>
    </lineage>
</organism>
<accession>A0A061D8H7</accession>
<dbReference type="AlphaFoldDB" id="A0A061D8H7"/>
<evidence type="ECO:0000313" key="4">
    <source>
        <dbReference type="Proteomes" id="UP000033188"/>
    </source>
</evidence>
<dbReference type="OrthoDB" id="367249at2759"/>
<feature type="transmembrane region" description="Helical" evidence="2">
    <location>
        <begin position="96"/>
        <end position="119"/>
    </location>
</feature>
<feature type="region of interest" description="Disordered" evidence="1">
    <location>
        <begin position="37"/>
        <end position="58"/>
    </location>
</feature>
<dbReference type="RefSeq" id="XP_012766236.1">
    <property type="nucleotide sequence ID" value="XM_012910782.1"/>
</dbReference>
<dbReference type="STRING" id="5866.A0A061D8H7"/>
<dbReference type="GeneID" id="24562591"/>